<dbReference type="Pfam" id="PF00646">
    <property type="entry name" value="F-box"/>
    <property type="match status" value="1"/>
</dbReference>
<dbReference type="InterPro" id="IPR055357">
    <property type="entry name" value="LRR_At1g61320_AtMIF1"/>
</dbReference>
<organism evidence="4 5">
    <name type="scientific">Lactuca sativa</name>
    <name type="common">Garden lettuce</name>
    <dbReference type="NCBI Taxonomy" id="4236"/>
    <lineage>
        <taxon>Eukaryota</taxon>
        <taxon>Viridiplantae</taxon>
        <taxon>Streptophyta</taxon>
        <taxon>Embryophyta</taxon>
        <taxon>Tracheophyta</taxon>
        <taxon>Spermatophyta</taxon>
        <taxon>Magnoliopsida</taxon>
        <taxon>eudicotyledons</taxon>
        <taxon>Gunneridae</taxon>
        <taxon>Pentapetalae</taxon>
        <taxon>asterids</taxon>
        <taxon>campanulids</taxon>
        <taxon>Asterales</taxon>
        <taxon>Asteraceae</taxon>
        <taxon>Cichorioideae</taxon>
        <taxon>Cichorieae</taxon>
        <taxon>Lactucinae</taxon>
        <taxon>Lactuca</taxon>
    </lineage>
</organism>
<evidence type="ECO:0000259" key="3">
    <source>
        <dbReference type="Pfam" id="PF23622"/>
    </source>
</evidence>
<dbReference type="Gene3D" id="2.30.30.140">
    <property type="match status" value="1"/>
</dbReference>
<feature type="domain" description="At1g61320/AtMIF1 LRR" evidence="3">
    <location>
        <begin position="294"/>
        <end position="629"/>
    </location>
</feature>
<evidence type="ECO:0000313" key="5">
    <source>
        <dbReference type="Proteomes" id="UP000235145"/>
    </source>
</evidence>
<comment type="caution">
    <text evidence="4">The sequence shown here is derived from an EMBL/GenBank/DDBJ whole genome shotgun (WGS) entry which is preliminary data.</text>
</comment>
<accession>A0A9R1UEY9</accession>
<dbReference type="Proteomes" id="UP000235145">
    <property type="component" value="Unassembled WGS sequence"/>
</dbReference>
<dbReference type="Pfam" id="PF23622">
    <property type="entry name" value="LRR_At1g61320_AtMIF1"/>
    <property type="match status" value="1"/>
</dbReference>
<keyword evidence="5" id="KW-1185">Reference proteome</keyword>
<evidence type="ECO:0000259" key="1">
    <source>
        <dbReference type="Pfam" id="PF00646"/>
    </source>
</evidence>
<reference evidence="4 5" key="1">
    <citation type="journal article" date="2017" name="Nat. Commun.">
        <title>Genome assembly with in vitro proximity ligation data and whole-genome triplication in lettuce.</title>
        <authorList>
            <person name="Reyes-Chin-Wo S."/>
            <person name="Wang Z."/>
            <person name="Yang X."/>
            <person name="Kozik A."/>
            <person name="Arikit S."/>
            <person name="Song C."/>
            <person name="Xia L."/>
            <person name="Froenicke L."/>
            <person name="Lavelle D.O."/>
            <person name="Truco M.J."/>
            <person name="Xia R."/>
            <person name="Zhu S."/>
            <person name="Xu C."/>
            <person name="Xu H."/>
            <person name="Xu X."/>
            <person name="Cox K."/>
            <person name="Korf I."/>
            <person name="Meyers B.C."/>
            <person name="Michelmore R.W."/>
        </authorList>
    </citation>
    <scope>NUCLEOTIDE SEQUENCE [LARGE SCALE GENOMIC DNA]</scope>
    <source>
        <strain evidence="5">cv. Salinas</strain>
        <tissue evidence="4">Seedlings</tissue>
    </source>
</reference>
<dbReference type="InterPro" id="IPR036047">
    <property type="entry name" value="F-box-like_dom_sf"/>
</dbReference>
<dbReference type="InterPro" id="IPR032001">
    <property type="entry name" value="SAWADEE_dom"/>
</dbReference>
<dbReference type="GO" id="GO:0003682">
    <property type="term" value="F:chromatin binding"/>
    <property type="evidence" value="ECO:0007669"/>
    <property type="project" value="InterPro"/>
</dbReference>
<dbReference type="AlphaFoldDB" id="A0A9R1UEY9"/>
<evidence type="ECO:0000313" key="4">
    <source>
        <dbReference type="EMBL" id="KAJ0185790.1"/>
    </source>
</evidence>
<dbReference type="Gene3D" id="3.80.10.10">
    <property type="entry name" value="Ribonuclease Inhibitor"/>
    <property type="match status" value="1"/>
</dbReference>
<dbReference type="PANTHER" id="PTHR34145">
    <property type="entry name" value="OS02G0105600 PROTEIN"/>
    <property type="match status" value="1"/>
</dbReference>
<dbReference type="InterPro" id="IPR032675">
    <property type="entry name" value="LRR_dom_sf"/>
</dbReference>
<sequence>MHTLKPILSGDGKVSYNLDYRSKNDDAWYTSGVVLENGKWLRVKFKDFKSGDADEVFSMGNFSKHDELEEFLRRFCPVSVPVEENECSTVIEGMTVCATYKVDGSIRYFDTIVDGVCCKEHKLEKCVCTYLLCWKHGLGEGTVTAQSIVDICFIMSGAPDPRVTDFAKLVMEKLSSQSSLIPKTPFLSRKISSNQTLNKLQGGRRGLKSNDFICQLPEDVLLVIISLLSLKDAVVTGSLSTRWRFLWCKLHKLEFDAGETLNNIITDRKLLREAQFKFFKQVNDVIESYNQTVIQHFRIRFDLYAGKAEVIDKWLQFAADKKVEMLELDFMKHGIKIRDPCFNYDFPLRLSDRNIEHLFELPSSAFAVVELISLKKLVLKSVNVSNAILEELLINSPQLEVLCIHRSLYLMHVEIGGKAFNLKHLEITNCCEVESIYLYDFNLISFIYNGQAIDLGLTDLPKLKELDIGRGLARLKTNVFGKISTCFSYIQVLSFKIGQPKQSLILASIPELPNVKNLRLTIGAYEDDSLLEVASLANSCPSLEAFLIKLLWISPIKRRRDIRRGATRPHEHLKLVEIHGYYGRGSDVELVAYFVDNAVALKEILIDPRCQARKGTPTSMRFFNMNEKAAQYSAKRQLQSITPRGVKLVIL</sequence>
<dbReference type="InterPro" id="IPR053772">
    <property type="entry name" value="At1g61320/At1g61330-like"/>
</dbReference>
<dbReference type="SUPFAM" id="SSF81383">
    <property type="entry name" value="F-box domain"/>
    <property type="match status" value="1"/>
</dbReference>
<dbReference type="SUPFAM" id="SSF52047">
    <property type="entry name" value="RNI-like"/>
    <property type="match status" value="1"/>
</dbReference>
<protein>
    <recommendedName>
        <fullName evidence="6">F-box domain-containing protein</fullName>
    </recommendedName>
</protein>
<dbReference type="InterPro" id="IPR001810">
    <property type="entry name" value="F-box_dom"/>
</dbReference>
<feature type="domain" description="SAWADEE" evidence="2">
    <location>
        <begin position="16"/>
        <end position="152"/>
    </location>
</feature>
<dbReference type="Pfam" id="PF16719">
    <property type="entry name" value="SAWADEE"/>
    <property type="match status" value="1"/>
</dbReference>
<dbReference type="EMBL" id="NBSK02000009">
    <property type="protein sequence ID" value="KAJ0185790.1"/>
    <property type="molecule type" value="Genomic_DNA"/>
</dbReference>
<gene>
    <name evidence="4" type="ORF">LSAT_V11C900481880</name>
</gene>
<evidence type="ECO:0000259" key="2">
    <source>
        <dbReference type="Pfam" id="PF16719"/>
    </source>
</evidence>
<proteinExistence type="predicted"/>
<name>A0A9R1UEY9_LACSA</name>
<evidence type="ECO:0008006" key="6">
    <source>
        <dbReference type="Google" id="ProtNLM"/>
    </source>
</evidence>
<feature type="domain" description="F-box" evidence="1">
    <location>
        <begin position="213"/>
        <end position="252"/>
    </location>
</feature>
<dbReference type="PANTHER" id="PTHR34145:SF68">
    <property type="entry name" value="FBD DOMAIN-CONTAINING PROTEIN"/>
    <property type="match status" value="1"/>
</dbReference>